<keyword evidence="2" id="KW-1185">Reference proteome</keyword>
<organism evidence="1 2">
    <name type="scientific">Erwinia pyri</name>
    <dbReference type="NCBI Taxonomy" id="3062598"/>
    <lineage>
        <taxon>Bacteria</taxon>
        <taxon>Pseudomonadati</taxon>
        <taxon>Pseudomonadota</taxon>
        <taxon>Gammaproteobacteria</taxon>
        <taxon>Enterobacterales</taxon>
        <taxon>Erwiniaceae</taxon>
        <taxon>Erwinia</taxon>
    </lineage>
</organism>
<dbReference type="PANTHER" id="PTHR35841">
    <property type="entry name" value="PHOSPHONATES-BINDING PERIPLASMIC PROTEIN"/>
    <property type="match status" value="1"/>
</dbReference>
<dbReference type="Gene3D" id="3.40.190.10">
    <property type="entry name" value="Periplasmic binding protein-like II"/>
    <property type="match status" value="2"/>
</dbReference>
<dbReference type="SUPFAM" id="SSF53850">
    <property type="entry name" value="Periplasmic binding protein-like II"/>
    <property type="match status" value="1"/>
</dbReference>
<dbReference type="AlphaFoldDB" id="A0AA50HR96"/>
<reference evidence="1 2" key="1">
    <citation type="submission" date="2023-07" db="EMBL/GenBank/DDBJ databases">
        <title>Pathogenic bacteria of pear tree diseases.</title>
        <authorList>
            <person name="Zhang Z."/>
            <person name="He L."/>
            <person name="Huang R."/>
        </authorList>
    </citation>
    <scope>NUCLEOTIDE SEQUENCE [LARGE SCALE GENOMIC DNA]</scope>
    <source>
        <strain evidence="1 2">DE2</strain>
    </source>
</reference>
<gene>
    <name evidence="1" type="ORF">Q3V30_03545</name>
</gene>
<dbReference type="Pfam" id="PF12974">
    <property type="entry name" value="Phosphonate-bd"/>
    <property type="match status" value="1"/>
</dbReference>
<dbReference type="EMBL" id="CP132353">
    <property type="protein sequence ID" value="WLS79598.1"/>
    <property type="molecule type" value="Genomic_DNA"/>
</dbReference>
<accession>A0AA50HR96</accession>
<sequence length="245" mass="27097">MLASLPMYSFTPQDVEAFWQKVRAALSSRPLPETLSWPDPLLPHWQHTDLLLSQTCGYPLMTLLPEVQVVGAFHYSAPGCEGPNYRSWIAVREQESGQTLADFQGRKLVFNSQDSYSGYHSLMNITGGPAFFCSAVASGGHRRSLQLLRSSRADIAAIDCVSWALLKRDFTEEVDGLKIIGQTASVPGLPLITAAATPPEHLQDLREALTQVVRDPANRALLAALLIADFEPLPRSAWQQLFRPR</sequence>
<dbReference type="PANTHER" id="PTHR35841:SF1">
    <property type="entry name" value="PHOSPHONATES-BINDING PERIPLASMIC PROTEIN"/>
    <property type="match status" value="1"/>
</dbReference>
<name>A0AA50HR96_9GAMM</name>
<evidence type="ECO:0000313" key="1">
    <source>
        <dbReference type="EMBL" id="WLS79598.1"/>
    </source>
</evidence>
<dbReference type="RefSeq" id="WP_306210530.1">
    <property type="nucleotide sequence ID" value="NZ_CP132353.1"/>
</dbReference>
<evidence type="ECO:0000313" key="2">
    <source>
        <dbReference type="Proteomes" id="UP001228139"/>
    </source>
</evidence>
<protein>
    <submittedName>
        <fullName evidence="1">PhnD/SsuA/transferrin family substrate-binding protein</fullName>
    </submittedName>
</protein>
<dbReference type="KEGG" id="epi:Q3V30_03545"/>
<dbReference type="Proteomes" id="UP001228139">
    <property type="component" value="Chromosome"/>
</dbReference>
<proteinExistence type="predicted"/>